<dbReference type="FunFam" id="3.90.550.50:FF:000006">
    <property type="entry name" value="Fringe-related protein-like"/>
    <property type="match status" value="1"/>
</dbReference>
<evidence type="ECO:0000256" key="2">
    <source>
        <dbReference type="SAM" id="Phobius"/>
    </source>
</evidence>
<keyword evidence="2" id="KW-1133">Transmembrane helix</keyword>
<feature type="region of interest" description="Disordered" evidence="1">
    <location>
        <begin position="1"/>
        <end position="24"/>
    </location>
</feature>
<gene>
    <name evidence="4" type="primary">LOC111452518</name>
</gene>
<dbReference type="Proteomes" id="UP000504609">
    <property type="component" value="Unplaced"/>
</dbReference>
<evidence type="ECO:0000313" key="3">
    <source>
        <dbReference type="Proteomes" id="UP000504609"/>
    </source>
</evidence>
<name>A0A6J1GBQ6_CUCMO</name>
<feature type="region of interest" description="Disordered" evidence="1">
    <location>
        <begin position="112"/>
        <end position="135"/>
    </location>
</feature>
<keyword evidence="3" id="KW-1185">Reference proteome</keyword>
<dbReference type="RefSeq" id="XP_022949054.1">
    <property type="nucleotide sequence ID" value="XM_023093286.1"/>
</dbReference>
<keyword evidence="2" id="KW-0812">Transmembrane</keyword>
<accession>A0A6J1GBQ6</accession>
<dbReference type="PANTHER" id="PTHR10811">
    <property type="entry name" value="FRINGE-RELATED"/>
    <property type="match status" value="1"/>
</dbReference>
<evidence type="ECO:0000313" key="4">
    <source>
        <dbReference type="RefSeq" id="XP_022949054.1"/>
    </source>
</evidence>
<reference evidence="4" key="1">
    <citation type="submission" date="2025-08" db="UniProtKB">
        <authorList>
            <consortium name="RefSeq"/>
        </authorList>
    </citation>
    <scope>IDENTIFICATION</scope>
    <source>
        <tissue evidence="4">Young leaves</tissue>
    </source>
</reference>
<organism evidence="3 4">
    <name type="scientific">Cucurbita moschata</name>
    <name type="common">Winter crookneck squash</name>
    <name type="synonym">Cucurbita pepo var. moschata</name>
    <dbReference type="NCBI Taxonomy" id="3662"/>
    <lineage>
        <taxon>Eukaryota</taxon>
        <taxon>Viridiplantae</taxon>
        <taxon>Streptophyta</taxon>
        <taxon>Embryophyta</taxon>
        <taxon>Tracheophyta</taxon>
        <taxon>Spermatophyta</taxon>
        <taxon>Magnoliopsida</taxon>
        <taxon>eudicotyledons</taxon>
        <taxon>Gunneridae</taxon>
        <taxon>Pentapetalae</taxon>
        <taxon>rosids</taxon>
        <taxon>fabids</taxon>
        <taxon>Cucurbitales</taxon>
        <taxon>Cucurbitaceae</taxon>
        <taxon>Cucurbiteae</taxon>
        <taxon>Cucurbita</taxon>
    </lineage>
</organism>
<proteinExistence type="predicted"/>
<dbReference type="GeneID" id="111452518"/>
<sequence>MGNTKSNNKNKLENSEKKPVSSLWSRSSTQHHRFTAFLGGPRNTAVWIFLIVFILYVLYSTNIFTVDRREECSTIFDSSTEEHLQTLANVSSTTTTTTNNNNNNNFLLFDDEEEEEEEEQEQEEEDQTITDPLRLKSRPNDAGLKHIVFGIAGSSNLWAKRKEYIKLWWRPKQTRGVVWLDKKVYTRRNEGLPDIRISSSTSRFKYTNRQGQRSALRISRVVSETFRLGLKDVRWFVMGDDDTVFIVENVVRVLSKYDHRQFYYIGSSSESHVQNIYFSYAMAYGGGGFAISYPLAKELEKMQDKCIQRYPGLYGSDDRIQACMAELGVPLTREPGFHQYDVYGDLLGLLGAHPVTPLLSLHHLDVVEPIFPGMTRVKSLQRLFQASKLDSSSIMQQSICYDKKRYWSISVSWGYVVQILRGVMSPRELEMPTRTFLNWYRRADYTAYAFNTRPVTKHPCQKPFVFYMGSTRYDPAKKQIIGVYVREKSRHPSCRWKMPSPDKLHSIIVVKKPDPYRWQKSPRRDCCRVLPSRKATTYYLSVGNCRGAEISEVG</sequence>
<feature type="compositionally biased region" description="Acidic residues" evidence="1">
    <location>
        <begin position="112"/>
        <end position="128"/>
    </location>
</feature>
<dbReference type="KEGG" id="cmos:111452518"/>
<dbReference type="Gene3D" id="3.90.550.50">
    <property type="match status" value="1"/>
</dbReference>
<dbReference type="InterPro" id="IPR006740">
    <property type="entry name" value="DUF604"/>
</dbReference>
<dbReference type="AlphaFoldDB" id="A0A6J1GBQ6"/>
<protein>
    <submittedName>
        <fullName evidence="4">Uncharacterized protein LOC111452518</fullName>
    </submittedName>
</protein>
<feature type="compositionally biased region" description="Basic and acidic residues" evidence="1">
    <location>
        <begin position="10"/>
        <end position="19"/>
    </location>
</feature>
<evidence type="ECO:0000256" key="1">
    <source>
        <dbReference type="SAM" id="MobiDB-lite"/>
    </source>
</evidence>
<dbReference type="Pfam" id="PF04646">
    <property type="entry name" value="DUF604"/>
    <property type="match status" value="1"/>
</dbReference>
<keyword evidence="2" id="KW-0472">Membrane</keyword>
<feature type="transmembrane region" description="Helical" evidence="2">
    <location>
        <begin position="45"/>
        <end position="66"/>
    </location>
</feature>